<gene>
    <name evidence="2" type="ORF">KP77_02470</name>
</gene>
<name>A0A0C2W9J9_9BACL</name>
<evidence type="ECO:0000313" key="2">
    <source>
        <dbReference type="EMBL" id="KIL53271.1"/>
    </source>
</evidence>
<dbReference type="AlphaFoldDB" id="A0A0C2W9J9"/>
<accession>A0A0C2W9J9</accession>
<reference evidence="2 3" key="1">
    <citation type="submission" date="2015-01" db="EMBL/GenBank/DDBJ databases">
        <title>Genome sequence of Jeotgalibacillus alimentarius.</title>
        <authorList>
            <person name="Goh K.M."/>
            <person name="Chan K.-G."/>
            <person name="Yaakop A.S."/>
            <person name="Ee R."/>
            <person name="Gan H.M."/>
            <person name="Chan C.S."/>
        </authorList>
    </citation>
    <scope>NUCLEOTIDE SEQUENCE [LARGE SCALE GENOMIC DNA]</scope>
    <source>
        <strain evidence="2 3">YKJ-13</strain>
    </source>
</reference>
<comment type="caution">
    <text evidence="2">The sequence shown here is derived from an EMBL/GenBank/DDBJ whole genome shotgun (WGS) entry which is preliminary data.</text>
</comment>
<feature type="transmembrane region" description="Helical" evidence="1">
    <location>
        <begin position="6"/>
        <end position="26"/>
    </location>
</feature>
<dbReference type="EMBL" id="JXRQ01000008">
    <property type="protein sequence ID" value="KIL53271.1"/>
    <property type="molecule type" value="Genomic_DNA"/>
</dbReference>
<dbReference type="OrthoDB" id="2735026at2"/>
<keyword evidence="1" id="KW-0812">Transmembrane</keyword>
<evidence type="ECO:0000313" key="3">
    <source>
        <dbReference type="Proteomes" id="UP000031950"/>
    </source>
</evidence>
<organism evidence="2 3">
    <name type="scientific">Jeotgalibacillus alimentarius</name>
    <dbReference type="NCBI Taxonomy" id="135826"/>
    <lineage>
        <taxon>Bacteria</taxon>
        <taxon>Bacillati</taxon>
        <taxon>Bacillota</taxon>
        <taxon>Bacilli</taxon>
        <taxon>Bacillales</taxon>
        <taxon>Caryophanaceae</taxon>
        <taxon>Jeotgalibacillus</taxon>
    </lineage>
</organism>
<sequence>MILILLRVLITVLILYLLYKGIKYLFDPKRKLELAHEKEDYYFHDDARNPRKNFFITYNGVMFQGEKYLGEADRSFDVVSIFVWPDDPANLQGFKVEDFRFIETEIKSNYPYAKIDWKSPIRELLEKEDTD</sequence>
<protein>
    <submittedName>
        <fullName evidence="2">Sigma-w pathway protein ysdB</fullName>
    </submittedName>
</protein>
<dbReference type="STRING" id="135826.KP77_02470"/>
<dbReference type="RefSeq" id="WP_041120950.1">
    <property type="nucleotide sequence ID" value="NZ_JXRQ01000008.1"/>
</dbReference>
<proteinExistence type="predicted"/>
<keyword evidence="1" id="KW-0472">Membrane</keyword>
<dbReference type="Proteomes" id="UP000031950">
    <property type="component" value="Unassembled WGS sequence"/>
</dbReference>
<evidence type="ECO:0000256" key="1">
    <source>
        <dbReference type="SAM" id="Phobius"/>
    </source>
</evidence>
<keyword evidence="1" id="KW-1133">Transmembrane helix</keyword>
<keyword evidence="3" id="KW-1185">Reference proteome</keyword>
<dbReference type="PATRIC" id="fig|135826.4.peg.250"/>